<dbReference type="EnsemblMetazoa" id="G16581.1">
    <property type="protein sequence ID" value="G16581.1:cds"/>
    <property type="gene ID" value="G16581"/>
</dbReference>
<proteinExistence type="predicted"/>
<organism evidence="3 4">
    <name type="scientific">Magallana gigas</name>
    <name type="common">Pacific oyster</name>
    <name type="synonym">Crassostrea gigas</name>
    <dbReference type="NCBI Taxonomy" id="29159"/>
    <lineage>
        <taxon>Eukaryota</taxon>
        <taxon>Metazoa</taxon>
        <taxon>Spiralia</taxon>
        <taxon>Lophotrochozoa</taxon>
        <taxon>Mollusca</taxon>
        <taxon>Bivalvia</taxon>
        <taxon>Autobranchia</taxon>
        <taxon>Pteriomorphia</taxon>
        <taxon>Ostreida</taxon>
        <taxon>Ostreoidea</taxon>
        <taxon>Ostreidae</taxon>
        <taxon>Magallana</taxon>
    </lineage>
</organism>
<evidence type="ECO:0000313" key="4">
    <source>
        <dbReference type="Proteomes" id="UP000005408"/>
    </source>
</evidence>
<evidence type="ECO:0000313" key="3">
    <source>
        <dbReference type="EnsemblMetazoa" id="G16581.1:cds"/>
    </source>
</evidence>
<feature type="chain" id="PRO_5036477518" evidence="2">
    <location>
        <begin position="21"/>
        <end position="345"/>
    </location>
</feature>
<sequence>MSGVVLFLIFWGFCPESVYLSSEIGICSKTNSVIKCCNNYKLNEKGTGCVECDPGFFGDCNTPCRPGRYGQLCETDCLCQVQQECHHVTGCVDVITQTSASSGGNCTSKNKSGCCINFHLDNITNTCIVCPDGWYNEDCRDRCPYPFYGRKCESTCDCSYETCNHVTGCYNNGRTKIDLNERTFESLGNRLSELEYMCGLNDTNGEHRNPEEIPVYDLDMHLARFFTNAKKASGEDYEPDTLKSIQGSANRYLAEKKLNINIITDKEFKHSCDVLLSKRKLLRQLGKGNREKRADPLTHEKNLLGTDNPRCPILAYKEFARRRPEQMNNPESPFYLGVSKHPEKA</sequence>
<accession>A0A8W8IZI5</accession>
<dbReference type="Proteomes" id="UP000005408">
    <property type="component" value="Unassembled WGS sequence"/>
</dbReference>
<dbReference type="PANTHER" id="PTHR46963:SF2">
    <property type="match status" value="1"/>
</dbReference>
<dbReference type="AlphaFoldDB" id="A0A8W8IZI5"/>
<protein>
    <submittedName>
        <fullName evidence="3">Uncharacterized protein</fullName>
    </submittedName>
</protein>
<reference evidence="3" key="1">
    <citation type="submission" date="2022-08" db="UniProtKB">
        <authorList>
            <consortium name="EnsemblMetazoa"/>
        </authorList>
    </citation>
    <scope>IDENTIFICATION</scope>
    <source>
        <strain evidence="3">05x7-T-G4-1.051#20</strain>
    </source>
</reference>
<feature type="signal peptide" evidence="2">
    <location>
        <begin position="1"/>
        <end position="20"/>
    </location>
</feature>
<keyword evidence="4" id="KW-1185">Reference proteome</keyword>
<keyword evidence="2" id="KW-0732">Signal</keyword>
<feature type="region of interest" description="Disordered" evidence="1">
    <location>
        <begin position="323"/>
        <end position="345"/>
    </location>
</feature>
<dbReference type="InterPro" id="IPR042838">
    <property type="entry name" value="KIAA1958"/>
</dbReference>
<dbReference type="Gene3D" id="2.170.300.10">
    <property type="entry name" value="Tie2 ligand-binding domain superfamily"/>
    <property type="match status" value="1"/>
</dbReference>
<evidence type="ECO:0000256" key="1">
    <source>
        <dbReference type="SAM" id="MobiDB-lite"/>
    </source>
</evidence>
<evidence type="ECO:0000256" key="2">
    <source>
        <dbReference type="SAM" id="SignalP"/>
    </source>
</evidence>
<name>A0A8W8IZI5_MAGGI</name>
<dbReference type="PANTHER" id="PTHR46963">
    <property type="entry name" value="SIMILAR TO RIKEN CDNA E130308A19"/>
    <property type="match status" value="1"/>
</dbReference>